<gene>
    <name evidence="2" type="ORF">CLV63_13714</name>
</gene>
<evidence type="ECO:0000256" key="1">
    <source>
        <dbReference type="SAM" id="MobiDB-lite"/>
    </source>
</evidence>
<evidence type="ECO:0000313" key="3">
    <source>
        <dbReference type="Proteomes" id="UP000240542"/>
    </source>
</evidence>
<comment type="caution">
    <text evidence="2">The sequence shown here is derived from an EMBL/GenBank/DDBJ whole genome shotgun (WGS) entry which is preliminary data.</text>
</comment>
<proteinExistence type="predicted"/>
<accession>A0A2P8CLW7</accession>
<dbReference type="Proteomes" id="UP000240542">
    <property type="component" value="Unassembled WGS sequence"/>
</dbReference>
<name>A0A2P8CLW7_9ACTN</name>
<protein>
    <submittedName>
        <fullName evidence="2">Uncharacterized protein</fullName>
    </submittedName>
</protein>
<dbReference type="RefSeq" id="WP_170134388.1">
    <property type="nucleotide sequence ID" value="NZ_PYGA01000037.1"/>
</dbReference>
<feature type="compositionally biased region" description="Basic and acidic residues" evidence="1">
    <location>
        <begin position="1"/>
        <end position="19"/>
    </location>
</feature>
<keyword evidence="3" id="KW-1185">Reference proteome</keyword>
<organism evidence="2 3">
    <name type="scientific">Murinocardiopsis flavida</name>
    <dbReference type="NCBI Taxonomy" id="645275"/>
    <lineage>
        <taxon>Bacteria</taxon>
        <taxon>Bacillati</taxon>
        <taxon>Actinomycetota</taxon>
        <taxon>Actinomycetes</taxon>
        <taxon>Streptosporangiales</taxon>
        <taxon>Nocardiopsidaceae</taxon>
        <taxon>Murinocardiopsis</taxon>
    </lineage>
</organism>
<evidence type="ECO:0000313" key="2">
    <source>
        <dbReference type="EMBL" id="PSK85955.1"/>
    </source>
</evidence>
<reference evidence="2 3" key="1">
    <citation type="submission" date="2018-03" db="EMBL/GenBank/DDBJ databases">
        <title>Genomic Encyclopedia of Archaeal and Bacterial Type Strains, Phase II (KMG-II): from individual species to whole genera.</title>
        <authorList>
            <person name="Goeker M."/>
        </authorList>
    </citation>
    <scope>NUCLEOTIDE SEQUENCE [LARGE SCALE GENOMIC DNA]</scope>
    <source>
        <strain evidence="2 3">DSM 45312</strain>
    </source>
</reference>
<sequence>MAPEDHPERDEAGTDRQAESVRSVLFAADLNRLVKAAHENDDETVSEIRRRHEPE</sequence>
<dbReference type="EMBL" id="PYGA01000037">
    <property type="protein sequence ID" value="PSK85955.1"/>
    <property type="molecule type" value="Genomic_DNA"/>
</dbReference>
<dbReference type="AlphaFoldDB" id="A0A2P8CLW7"/>
<feature type="region of interest" description="Disordered" evidence="1">
    <location>
        <begin position="1"/>
        <end position="21"/>
    </location>
</feature>